<feature type="repeat" description="WD" evidence="3">
    <location>
        <begin position="1081"/>
        <end position="1114"/>
    </location>
</feature>
<dbReference type="SUPFAM" id="SSF52540">
    <property type="entry name" value="P-loop containing nucleoside triphosphate hydrolases"/>
    <property type="match status" value="1"/>
</dbReference>
<name>A0ABP7AF73_9PSEU</name>
<dbReference type="PANTHER" id="PTHR19848">
    <property type="entry name" value="WD40 REPEAT PROTEIN"/>
    <property type="match status" value="1"/>
</dbReference>
<dbReference type="EMBL" id="BAABBE010000004">
    <property type="protein sequence ID" value="GAA3630927.1"/>
    <property type="molecule type" value="Genomic_DNA"/>
</dbReference>
<gene>
    <name evidence="6" type="ORF">GCM10022267_17160</name>
</gene>
<dbReference type="PROSITE" id="PS00678">
    <property type="entry name" value="WD_REPEATS_1"/>
    <property type="match status" value="2"/>
</dbReference>
<dbReference type="PROSITE" id="PS50294">
    <property type="entry name" value="WD_REPEATS_REGION"/>
    <property type="match status" value="3"/>
</dbReference>
<proteinExistence type="predicted"/>
<accession>A0ABP7AF73</accession>
<dbReference type="InterPro" id="IPR001680">
    <property type="entry name" value="WD40_rpt"/>
</dbReference>
<sequence>MSVIGPANVVQRITDNTPLTSTHSASMSAMPRGERPLDEGDSPLLLFAADLRQLRTNAGRPSYRELSRRAHFSASTLSDAAGGRKLPGLDVTLAYVRACQGDETAWERRWHDLAVAMARSRSVDGPSPYVGLNPFTTEDADRFFGREALTHTLLDRLGRQPFLAVFGASGEGKSSLLRAGIAAKFANAVVCTPGPDPDAALADALARNPDLLVVDQFEELFTLCEDEVQRSAFLDALLAADGRRVIAVRSDFYPHCAQYPKLADALTDAQVLLGTMTPDELRRAITQPAATVGCTVETALLTTLVAEAAGRSGVLPLVSHALLETWHRRRGNTLTLTGYQAAGGIQGALAQSAEAAYATLDEEQQRLAKQLLLRLSSDGTKRPIPRQDVVGEDVLDVLADTRLITVDEDTVEVTHEALFEAWPRLRAWLDEDREGLRTHRRLTDATRTWQELGRDTDSLYRATRLAETTEWVARAKPELTGAEREFIGASKARERRRSRRVRWIAAGLTALLVATTATAVLAVQQRREVDRLGLVRKSQELTELSEALAASDPVRSAQTALEAYETYPTVEARGRLLSAAATRTPGREISMDGAGIGRTMQHDGAWSVADINGDIALMGPRGLDLYDATTFRHIKTVPVTEQSSYVFGWDVAEDGRLAVSEGNGWITVRAGLEAEPVRLERVGMPVGVSFIDDDRALLVGGAVYDLATRQKRFELPVGQVTGPFTIDGDRTLVLASSGSVAVWDLVARHRTGGFSIGSGVINRVVLLPGGKQAAIGTDDGLVEVRDVVTGAVVATPPRHTGAVTTISISPDGTVLTSAGADGKLHLWDLARGTVLATLAVGEPVHSTRFAPDGSLAIVTRNALRFWPASNIPKASGQMVRALAVDSDGTVLTLDSTGVIERRDSTTGTVKRVETGVVQNWMGRFSPDRKLVVTNGPLAVREVATGNPVANLSTLGFSEQGRQPVALEFSGKSLLAIGSEVPDGVWPVAEAAQPKLIGGLAWGQRTSAVFGRSDHEIVIGREDGGISVRDIRSWEEKAVHSPHQRPVRAMVLSPDKTLLATGDDNGLIALWDTSAWRLVGELRGHTQGVTALEFSPDSARLASGGRDRDVVVWDVGARASWATLRGHNQPVTHLAWRPDGAAVVSAGTDAVNVWGLDVDQALRTIR</sequence>
<comment type="caution">
    <text evidence="6">The sequence shown here is derived from an EMBL/GenBank/DDBJ whole genome shotgun (WGS) entry which is preliminary data.</text>
</comment>
<evidence type="ECO:0000313" key="7">
    <source>
        <dbReference type="Proteomes" id="UP001500711"/>
    </source>
</evidence>
<evidence type="ECO:0000259" key="5">
    <source>
        <dbReference type="Pfam" id="PF20703"/>
    </source>
</evidence>
<keyword evidence="2" id="KW-0677">Repeat</keyword>
<dbReference type="InterPro" id="IPR015943">
    <property type="entry name" value="WD40/YVTN_repeat-like_dom_sf"/>
</dbReference>
<dbReference type="InterPro" id="IPR019775">
    <property type="entry name" value="WD40_repeat_CS"/>
</dbReference>
<dbReference type="Gene3D" id="2.130.10.10">
    <property type="entry name" value="YVTN repeat-like/Quinoprotein amine dehydrogenase"/>
    <property type="match status" value="2"/>
</dbReference>
<dbReference type="InterPro" id="IPR011047">
    <property type="entry name" value="Quinoprotein_ADH-like_sf"/>
</dbReference>
<feature type="domain" description="Novel STAND NTPase 1" evidence="5">
    <location>
        <begin position="128"/>
        <end position="456"/>
    </location>
</feature>
<dbReference type="Pfam" id="PF20703">
    <property type="entry name" value="nSTAND1"/>
    <property type="match status" value="1"/>
</dbReference>
<dbReference type="SUPFAM" id="SSF50998">
    <property type="entry name" value="Quinoprotein alcohol dehydrogenase-like"/>
    <property type="match status" value="1"/>
</dbReference>
<protein>
    <recommendedName>
        <fullName evidence="5">Novel STAND NTPase 1 domain-containing protein</fullName>
    </recommendedName>
</protein>
<dbReference type="SUPFAM" id="SSF101898">
    <property type="entry name" value="NHL repeat"/>
    <property type="match status" value="1"/>
</dbReference>
<dbReference type="SMART" id="SM00320">
    <property type="entry name" value="WD40"/>
    <property type="match status" value="6"/>
</dbReference>
<evidence type="ECO:0000256" key="1">
    <source>
        <dbReference type="ARBA" id="ARBA00022574"/>
    </source>
</evidence>
<dbReference type="Proteomes" id="UP001500711">
    <property type="component" value="Unassembled WGS sequence"/>
</dbReference>
<reference evidence="7" key="1">
    <citation type="journal article" date="2019" name="Int. J. Syst. Evol. Microbiol.">
        <title>The Global Catalogue of Microorganisms (GCM) 10K type strain sequencing project: providing services to taxonomists for standard genome sequencing and annotation.</title>
        <authorList>
            <consortium name="The Broad Institute Genomics Platform"/>
            <consortium name="The Broad Institute Genome Sequencing Center for Infectious Disease"/>
            <person name="Wu L."/>
            <person name="Ma J."/>
        </authorList>
    </citation>
    <scope>NUCLEOTIDE SEQUENCE [LARGE SCALE GENOMIC DNA]</scope>
    <source>
        <strain evidence="7">JCM 17494</strain>
    </source>
</reference>
<dbReference type="Pfam" id="PF00400">
    <property type="entry name" value="WD40"/>
    <property type="match status" value="4"/>
</dbReference>
<dbReference type="PANTHER" id="PTHR19848:SF8">
    <property type="entry name" value="F-BOX AND WD REPEAT DOMAIN CONTAINING 7"/>
    <property type="match status" value="1"/>
</dbReference>
<evidence type="ECO:0000256" key="4">
    <source>
        <dbReference type="SAM" id="MobiDB-lite"/>
    </source>
</evidence>
<keyword evidence="7" id="KW-1185">Reference proteome</keyword>
<evidence type="ECO:0000256" key="2">
    <source>
        <dbReference type="ARBA" id="ARBA00022737"/>
    </source>
</evidence>
<feature type="region of interest" description="Disordered" evidence="4">
    <location>
        <begin position="14"/>
        <end position="35"/>
    </location>
</feature>
<dbReference type="PROSITE" id="PS50082">
    <property type="entry name" value="WD_REPEATS_2"/>
    <property type="match status" value="4"/>
</dbReference>
<evidence type="ECO:0000256" key="3">
    <source>
        <dbReference type="PROSITE-ProRule" id="PRU00221"/>
    </source>
</evidence>
<keyword evidence="1 3" id="KW-0853">WD repeat</keyword>
<feature type="repeat" description="WD" evidence="3">
    <location>
        <begin position="796"/>
        <end position="837"/>
    </location>
</feature>
<feature type="compositionally biased region" description="Polar residues" evidence="4">
    <location>
        <begin position="14"/>
        <end position="27"/>
    </location>
</feature>
<dbReference type="InterPro" id="IPR027417">
    <property type="entry name" value="P-loop_NTPase"/>
</dbReference>
<feature type="repeat" description="WD" evidence="3">
    <location>
        <begin position="1123"/>
        <end position="1148"/>
    </location>
</feature>
<dbReference type="CDD" id="cd00200">
    <property type="entry name" value="WD40"/>
    <property type="match status" value="1"/>
</dbReference>
<feature type="repeat" description="WD" evidence="3">
    <location>
        <begin position="1039"/>
        <end position="1071"/>
    </location>
</feature>
<dbReference type="InterPro" id="IPR049052">
    <property type="entry name" value="nSTAND1"/>
</dbReference>
<organism evidence="6 7">
    <name type="scientific">Lentzea roselyniae</name>
    <dbReference type="NCBI Taxonomy" id="531940"/>
    <lineage>
        <taxon>Bacteria</taxon>
        <taxon>Bacillati</taxon>
        <taxon>Actinomycetota</taxon>
        <taxon>Actinomycetes</taxon>
        <taxon>Pseudonocardiales</taxon>
        <taxon>Pseudonocardiaceae</taxon>
        <taxon>Lentzea</taxon>
    </lineage>
</organism>
<evidence type="ECO:0000313" key="6">
    <source>
        <dbReference type="EMBL" id="GAA3630927.1"/>
    </source>
</evidence>